<comment type="caution">
    <text evidence="1">The sequence shown here is derived from an EMBL/GenBank/DDBJ whole genome shotgun (WGS) entry which is preliminary data.</text>
</comment>
<accession>A0A0F3KAK6</accession>
<dbReference type="AlphaFoldDB" id="A0A0F3KAK6"/>
<dbReference type="InterPro" id="IPR055199">
    <property type="entry name" value="Hda_lid"/>
</dbReference>
<dbReference type="Proteomes" id="UP000248395">
    <property type="component" value="Unassembled WGS sequence"/>
</dbReference>
<evidence type="ECO:0000313" key="1">
    <source>
        <dbReference type="EMBL" id="PXX42855.1"/>
    </source>
</evidence>
<dbReference type="KEGG" id="amah:DLM_3098"/>
<dbReference type="InterPro" id="IPR027417">
    <property type="entry name" value="P-loop_NTPase"/>
</dbReference>
<dbReference type="GO" id="GO:0032297">
    <property type="term" value="P:negative regulation of DNA-templated DNA replication initiation"/>
    <property type="evidence" value="ECO:0007669"/>
    <property type="project" value="InterPro"/>
</dbReference>
<reference evidence="1 2" key="1">
    <citation type="submission" date="2018-05" db="EMBL/GenBank/DDBJ databases">
        <title>Genomic Encyclopedia of Type Strains, Phase IV (KMG-IV): sequencing the most valuable type-strain genomes for metagenomic binning, comparative biology and taxonomic classification.</title>
        <authorList>
            <person name="Goeker M."/>
        </authorList>
    </citation>
    <scope>NUCLEOTIDE SEQUENCE [LARGE SCALE GENOMIC DNA]</scope>
    <source>
        <strain evidence="1 2">DSM 25134</strain>
    </source>
</reference>
<dbReference type="GO" id="GO:0006270">
    <property type="term" value="P:DNA replication initiation"/>
    <property type="evidence" value="ECO:0007669"/>
    <property type="project" value="TreeGrafter"/>
</dbReference>
<dbReference type="Gene3D" id="3.40.50.300">
    <property type="entry name" value="P-loop containing nucleotide triphosphate hydrolases"/>
    <property type="match status" value="1"/>
</dbReference>
<evidence type="ECO:0000313" key="2">
    <source>
        <dbReference type="Proteomes" id="UP000248395"/>
    </source>
</evidence>
<dbReference type="Gene3D" id="1.10.8.60">
    <property type="match status" value="1"/>
</dbReference>
<sequence length="225" mass="25238">MDQLVLDLTPTPLPAFDNFLAQRNREVITALTAEDGERFIYLWGEPGSGKTHLLQAWIAHAERLGRASIYLDGQKEHLPDFAREASFIAVDHVDDLAPDDQITLFSFYNSLKESGEGRLLMAGRKPPMAAAVRDDLRTRLGWGLVLEVKALSDDDKLAALRTHAANRQLAIADDVFRYLLTHWRRDLSSLIGMLDMLDRYSLALRRPITVPLVKNVLQTASSSDT</sequence>
<gene>
    <name evidence="1" type="ORF">DFR38_11762</name>
</gene>
<dbReference type="EMBL" id="QJKC01000017">
    <property type="protein sequence ID" value="PXX42855.1"/>
    <property type="molecule type" value="Genomic_DNA"/>
</dbReference>
<dbReference type="InterPro" id="IPR017788">
    <property type="entry name" value="Hda"/>
</dbReference>
<dbReference type="NCBIfam" id="TIGR03420">
    <property type="entry name" value="DnaA_homol_Hda"/>
    <property type="match status" value="1"/>
</dbReference>
<dbReference type="SUPFAM" id="SSF52540">
    <property type="entry name" value="P-loop containing nucleoside triphosphate hydrolases"/>
    <property type="match status" value="1"/>
</dbReference>
<keyword evidence="2" id="KW-1185">Reference proteome</keyword>
<protein>
    <submittedName>
        <fullName evidence="1">Regulatory inactivation of DnaA Hda protein</fullName>
    </submittedName>
</protein>
<proteinExistence type="predicted"/>
<dbReference type="OrthoDB" id="9784878at2"/>
<dbReference type="STRING" id="332411.VI06_13340"/>
<dbReference type="RefSeq" id="WP_045847287.1">
    <property type="nucleotide sequence ID" value="NZ_AP018823.1"/>
</dbReference>
<dbReference type="GO" id="GO:0005886">
    <property type="term" value="C:plasma membrane"/>
    <property type="evidence" value="ECO:0007669"/>
    <property type="project" value="TreeGrafter"/>
</dbReference>
<dbReference type="InterPro" id="IPR003593">
    <property type="entry name" value="AAA+_ATPase"/>
</dbReference>
<dbReference type="PANTHER" id="PTHR30050:SF5">
    <property type="entry name" value="DNAA REGULATORY INACTIVATOR HDA"/>
    <property type="match status" value="1"/>
</dbReference>
<organism evidence="1 2">
    <name type="scientific">Aquitalea magnusonii</name>
    <dbReference type="NCBI Taxonomy" id="332411"/>
    <lineage>
        <taxon>Bacteria</taxon>
        <taxon>Pseudomonadati</taxon>
        <taxon>Pseudomonadota</taxon>
        <taxon>Betaproteobacteria</taxon>
        <taxon>Neisseriales</taxon>
        <taxon>Chromobacteriaceae</taxon>
        <taxon>Aquitalea</taxon>
    </lineage>
</organism>
<dbReference type="SMART" id="SM00382">
    <property type="entry name" value="AAA"/>
    <property type="match status" value="1"/>
</dbReference>
<dbReference type="GO" id="GO:0003688">
    <property type="term" value="F:DNA replication origin binding"/>
    <property type="evidence" value="ECO:0007669"/>
    <property type="project" value="TreeGrafter"/>
</dbReference>
<dbReference type="PANTHER" id="PTHR30050">
    <property type="entry name" value="CHROMOSOMAL REPLICATION INITIATOR PROTEIN DNAA"/>
    <property type="match status" value="1"/>
</dbReference>
<dbReference type="Pfam" id="PF22688">
    <property type="entry name" value="Hda_lid"/>
    <property type="match status" value="1"/>
</dbReference>
<name>A0A0F3KAK6_9NEIS</name>